<dbReference type="NCBIfam" id="NF038175">
    <property type="entry name" value="IniB_NTERM"/>
    <property type="match status" value="1"/>
</dbReference>
<evidence type="ECO:0000256" key="1">
    <source>
        <dbReference type="SAM" id="MobiDB-lite"/>
    </source>
</evidence>
<dbReference type="OrthoDB" id="5078400at2"/>
<dbReference type="EMBL" id="BJUW01000009">
    <property type="protein sequence ID" value="GEK86952.1"/>
    <property type="molecule type" value="Genomic_DNA"/>
</dbReference>
<evidence type="ECO:0000313" key="2">
    <source>
        <dbReference type="EMBL" id="GEK86952.1"/>
    </source>
</evidence>
<feature type="compositionally biased region" description="Low complexity" evidence="1">
    <location>
        <begin position="181"/>
        <end position="228"/>
    </location>
</feature>
<accession>A0A511AG15</accession>
<dbReference type="Proteomes" id="UP000321225">
    <property type="component" value="Unassembled WGS sequence"/>
</dbReference>
<feature type="compositionally biased region" description="Acidic residues" evidence="1">
    <location>
        <begin position="229"/>
        <end position="238"/>
    </location>
</feature>
<gene>
    <name evidence="2" type="ORF">MAE01_21280</name>
</gene>
<name>A0A511AG15_9MICO</name>
<dbReference type="InterPro" id="IPR049709">
    <property type="entry name" value="IniB-like_N"/>
</dbReference>
<feature type="region of interest" description="Disordered" evidence="1">
    <location>
        <begin position="155"/>
        <end position="238"/>
    </location>
</feature>
<evidence type="ECO:0000313" key="3">
    <source>
        <dbReference type="Proteomes" id="UP000321225"/>
    </source>
</evidence>
<reference evidence="2 3" key="1">
    <citation type="submission" date="2019-07" db="EMBL/GenBank/DDBJ databases">
        <title>Whole genome shotgun sequence of Microbacterium aerolatum NBRC 103071.</title>
        <authorList>
            <person name="Hosoyama A."/>
            <person name="Uohara A."/>
            <person name="Ohji S."/>
            <person name="Ichikawa N."/>
        </authorList>
    </citation>
    <scope>NUCLEOTIDE SEQUENCE [LARGE SCALE GENOMIC DNA]</scope>
    <source>
        <strain evidence="2 3">NBRC 103071</strain>
    </source>
</reference>
<protein>
    <submittedName>
        <fullName evidence="2">Uncharacterized protein</fullName>
    </submittedName>
</protein>
<dbReference type="AlphaFoldDB" id="A0A511AG15"/>
<dbReference type="RefSeq" id="WP_147039545.1">
    <property type="nucleotide sequence ID" value="NZ_BJUW01000009.1"/>
</dbReference>
<comment type="caution">
    <text evidence="2">The sequence shown here is derived from an EMBL/GenBank/DDBJ whole genome shotgun (WGS) entry which is preliminary data.</text>
</comment>
<sequence length="238" mass="24636">MTTPVETIADALIAFILSLLRDPDAAEGFATDPDSALEENNLRSACMADVAAVRPVIVDRPDVVTRSQPDSPPAPNNHTEVTNEIMRMVQQFTTIDARSTTVDQSVNQNIWTEGGDVTQLFDQEAIIASGDGSVAAGEDGMIDESDTDVTVGDVSIGNETNEGSFNDADIDVSTPAPAAPAPAAAPESAPAPAAPVDVPEPADVLDSDMAAADDSYDADAASAAVADEPLAEEPLEEE</sequence>
<keyword evidence="3" id="KW-1185">Reference proteome</keyword>
<proteinExistence type="predicted"/>
<organism evidence="2 3">
    <name type="scientific">Microbacterium aerolatum</name>
    <dbReference type="NCBI Taxonomy" id="153731"/>
    <lineage>
        <taxon>Bacteria</taxon>
        <taxon>Bacillati</taxon>
        <taxon>Actinomycetota</taxon>
        <taxon>Actinomycetes</taxon>
        <taxon>Micrococcales</taxon>
        <taxon>Microbacteriaceae</taxon>
        <taxon>Microbacterium</taxon>
    </lineage>
</organism>